<keyword evidence="3 10" id="KW-0812">Transmembrane</keyword>
<keyword evidence="6 10" id="KW-0297">G-protein coupled receptor</keyword>
<feature type="compositionally biased region" description="Basic and acidic residues" evidence="12">
    <location>
        <begin position="52"/>
        <end position="61"/>
    </location>
</feature>
<dbReference type="eggNOG" id="ENOG502QVRN">
    <property type="taxonomic scope" value="Eukaryota"/>
</dbReference>
<dbReference type="FunFam" id="1.20.1070.10:FF:000002">
    <property type="entry name" value="Olfactory receptor"/>
    <property type="match status" value="1"/>
</dbReference>
<proteinExistence type="inferred from homology"/>
<dbReference type="GO" id="GO:0004984">
    <property type="term" value="F:olfactory receptor activity"/>
    <property type="evidence" value="ECO:0000318"/>
    <property type="project" value="GO_Central"/>
</dbReference>
<dbReference type="SUPFAM" id="SSF81321">
    <property type="entry name" value="Family A G protein-coupled receptor-like"/>
    <property type="match status" value="1"/>
</dbReference>
<dbReference type="InterPro" id="IPR017452">
    <property type="entry name" value="GPCR_Rhodpsn_7TM"/>
</dbReference>
<evidence type="ECO:0000256" key="10">
    <source>
        <dbReference type="RuleBase" id="RU000688"/>
    </source>
</evidence>
<dbReference type="Bgee" id="ENSACAG00000006881">
    <property type="expression patterns" value="Expressed in skeletal muscle tissue"/>
</dbReference>
<evidence type="ECO:0000256" key="12">
    <source>
        <dbReference type="SAM" id="MobiDB-lite"/>
    </source>
</evidence>
<dbReference type="GO" id="GO:0005886">
    <property type="term" value="C:plasma membrane"/>
    <property type="evidence" value="ECO:0000318"/>
    <property type="project" value="GO_Central"/>
</dbReference>
<comment type="similarity">
    <text evidence="10">Belongs to the G-protein coupled receptor 1 family.</text>
</comment>
<feature type="transmembrane region" description="Helical" evidence="11">
    <location>
        <begin position="140"/>
        <end position="165"/>
    </location>
</feature>
<dbReference type="AlphaFoldDB" id="H9GC09"/>
<dbReference type="PROSITE" id="PS50262">
    <property type="entry name" value="G_PROTEIN_RECEP_F1_2"/>
    <property type="match status" value="1"/>
</dbReference>
<dbReference type="Pfam" id="PF13853">
    <property type="entry name" value="7tm_4"/>
    <property type="match status" value="1"/>
</dbReference>
<dbReference type="STRING" id="28377.ENSACAP00000006724"/>
<keyword evidence="4 11" id="KW-0552">Olfaction</keyword>
<evidence type="ECO:0000313" key="15">
    <source>
        <dbReference type="Proteomes" id="UP000001646"/>
    </source>
</evidence>
<dbReference type="GO" id="GO:0071396">
    <property type="term" value="P:cellular response to lipid"/>
    <property type="evidence" value="ECO:0007669"/>
    <property type="project" value="UniProtKB-ARBA"/>
</dbReference>
<dbReference type="Gene3D" id="1.20.1070.10">
    <property type="entry name" value="Rhodopsin 7-helix transmembrane proteins"/>
    <property type="match status" value="1"/>
</dbReference>
<dbReference type="InterPro" id="IPR050402">
    <property type="entry name" value="OR51/52/56-like"/>
</dbReference>
<evidence type="ECO:0000256" key="7">
    <source>
        <dbReference type="ARBA" id="ARBA00023136"/>
    </source>
</evidence>
<feature type="region of interest" description="Disordered" evidence="12">
    <location>
        <begin position="26"/>
        <end position="79"/>
    </location>
</feature>
<reference evidence="14" key="1">
    <citation type="submission" date="2009-12" db="EMBL/GenBank/DDBJ databases">
        <title>The Genome Sequence of Anolis carolinensis (Green Anole Lizard).</title>
        <authorList>
            <consortium name="The Genome Sequencing Platform"/>
            <person name="Di Palma F."/>
            <person name="Alfoldi J."/>
            <person name="Heiman D."/>
            <person name="Young S."/>
            <person name="Grabherr M."/>
            <person name="Johnson J."/>
            <person name="Lander E.S."/>
            <person name="Lindblad-Toh K."/>
        </authorList>
    </citation>
    <scope>NUCLEOTIDE SEQUENCE [LARGE SCALE GENOMIC DNA]</scope>
    <source>
        <strain evidence="14">JBL SC #1</strain>
    </source>
</reference>
<keyword evidence="8 10" id="KW-0675">Receptor</keyword>
<evidence type="ECO:0000256" key="5">
    <source>
        <dbReference type="ARBA" id="ARBA00022989"/>
    </source>
</evidence>
<name>H9GC09_ANOCA</name>
<dbReference type="InterPro" id="IPR000276">
    <property type="entry name" value="GPCR_Rhodpsn"/>
</dbReference>
<keyword evidence="11" id="KW-1003">Cell membrane</keyword>
<evidence type="ECO:0000256" key="6">
    <source>
        <dbReference type="ARBA" id="ARBA00023040"/>
    </source>
</evidence>
<feature type="transmembrane region" description="Helical" evidence="11">
    <location>
        <begin position="279"/>
        <end position="306"/>
    </location>
</feature>
<keyword evidence="5 11" id="KW-1133">Transmembrane helix</keyword>
<keyword evidence="9 10" id="KW-0807">Transducer</keyword>
<evidence type="ECO:0000256" key="11">
    <source>
        <dbReference type="RuleBase" id="RU363047"/>
    </source>
</evidence>
<evidence type="ECO:0000256" key="4">
    <source>
        <dbReference type="ARBA" id="ARBA00022725"/>
    </source>
</evidence>
<reference evidence="14" key="2">
    <citation type="submission" date="2025-08" db="UniProtKB">
        <authorList>
            <consortium name="Ensembl"/>
        </authorList>
    </citation>
    <scope>IDENTIFICATION</scope>
</reference>
<accession>H9GC09</accession>
<feature type="transmembrane region" description="Helical" evidence="11">
    <location>
        <begin position="220"/>
        <end position="238"/>
    </location>
</feature>
<dbReference type="GO" id="GO:0004930">
    <property type="term" value="F:G protein-coupled receptor activity"/>
    <property type="evidence" value="ECO:0007669"/>
    <property type="project" value="UniProtKB-KW"/>
</dbReference>
<dbReference type="HOGENOM" id="CLU_012526_0_0_1"/>
<evidence type="ECO:0000259" key="13">
    <source>
        <dbReference type="PROSITE" id="PS50262"/>
    </source>
</evidence>
<dbReference type="InterPro" id="IPR000725">
    <property type="entry name" value="Olfact_rcpt"/>
</dbReference>
<dbReference type="GeneTree" id="ENSGT01150000286905"/>
<keyword evidence="2 11" id="KW-0716">Sensory transduction</keyword>
<organism evidence="14 15">
    <name type="scientific">Anolis carolinensis</name>
    <name type="common">Green anole</name>
    <name type="synonym">American chameleon</name>
    <dbReference type="NCBI Taxonomy" id="28377"/>
    <lineage>
        <taxon>Eukaryota</taxon>
        <taxon>Metazoa</taxon>
        <taxon>Chordata</taxon>
        <taxon>Craniata</taxon>
        <taxon>Vertebrata</taxon>
        <taxon>Euteleostomi</taxon>
        <taxon>Lepidosauria</taxon>
        <taxon>Squamata</taxon>
        <taxon>Bifurcata</taxon>
        <taxon>Unidentata</taxon>
        <taxon>Episquamata</taxon>
        <taxon>Toxicofera</taxon>
        <taxon>Iguania</taxon>
        <taxon>Dactyloidae</taxon>
        <taxon>Anolis</taxon>
    </lineage>
</organism>
<keyword evidence="7 11" id="KW-0472">Membrane</keyword>
<feature type="transmembrane region" description="Helical" evidence="11">
    <location>
        <begin position="318"/>
        <end position="341"/>
    </location>
</feature>
<keyword evidence="15" id="KW-1185">Reference proteome</keyword>
<feature type="domain" description="G-protein coupled receptors family 1 profile" evidence="13">
    <location>
        <begin position="120"/>
        <end position="374"/>
    </location>
</feature>
<feature type="transmembrane region" description="Helical" evidence="11">
    <location>
        <begin position="353"/>
        <end position="374"/>
    </location>
</feature>
<dbReference type="CDD" id="cd15222">
    <property type="entry name" value="7tmA_OR51-like"/>
    <property type="match status" value="1"/>
</dbReference>
<sequence>MLIFRLYSLFWEGIFLLERERERRAGSGFPTERDLSGQGSTPVLATPGIQKGHWDDREDPQSPRGLRPASPSPDMTSPPANVTCVLRPPSFTLRGLSGQEAADFWLAFPLLALYLVSVVGNGTIVWVVRAEASLHAPKYLFLGMLAGVDLALATCTMPRMLSLFWLDDRTIGYGACLLQMFFIHSLSGVESTVLLAMAVDRYVAICRPLQYSALLTRSRAAKVGLGAVARSLAFFLPLPPMVDRLAFCGRSQLAHPFCLHQDLMTLSCHPAPTLPNRVYGLAAILLVMGLDGLLVFLSYLVILAAVLRLPTREERCRAASTCLAHVCMVLAFYVPLVGLSVVHRLGDGSHHPVLHVTLSCLYLLLPPVLNPIVYGARMTEIRHRALKMVGRRPLRPQAH</sequence>
<feature type="transmembrane region" description="Helical" evidence="11">
    <location>
        <begin position="104"/>
        <end position="128"/>
    </location>
</feature>
<reference evidence="14" key="3">
    <citation type="submission" date="2025-09" db="UniProtKB">
        <authorList>
            <consortium name="Ensembl"/>
        </authorList>
    </citation>
    <scope>IDENTIFICATION</scope>
</reference>
<feature type="compositionally biased region" description="Basic and acidic residues" evidence="12">
    <location>
        <begin position="26"/>
        <end position="35"/>
    </location>
</feature>
<dbReference type="PRINTS" id="PR00237">
    <property type="entry name" value="GPCRRHODOPSN"/>
</dbReference>
<dbReference type="PROSITE" id="PS00237">
    <property type="entry name" value="G_PROTEIN_RECEP_F1_1"/>
    <property type="match status" value="1"/>
</dbReference>
<comment type="subcellular location">
    <subcellularLocation>
        <location evidence="11">Cell membrane</location>
        <topology evidence="11">Multi-pass membrane protein</topology>
    </subcellularLocation>
    <subcellularLocation>
        <location evidence="1">Membrane</location>
        <topology evidence="1">Multi-pass membrane protein</topology>
    </subcellularLocation>
</comment>
<evidence type="ECO:0000256" key="3">
    <source>
        <dbReference type="ARBA" id="ARBA00022692"/>
    </source>
</evidence>
<dbReference type="PRINTS" id="PR00245">
    <property type="entry name" value="OLFACTORYR"/>
</dbReference>
<evidence type="ECO:0000256" key="2">
    <source>
        <dbReference type="ARBA" id="ARBA00022606"/>
    </source>
</evidence>
<protein>
    <recommendedName>
        <fullName evidence="11">Olfactory receptor</fullName>
    </recommendedName>
</protein>
<evidence type="ECO:0000256" key="9">
    <source>
        <dbReference type="ARBA" id="ARBA00023224"/>
    </source>
</evidence>
<evidence type="ECO:0000256" key="8">
    <source>
        <dbReference type="ARBA" id="ARBA00023170"/>
    </source>
</evidence>
<dbReference type="PANTHER" id="PTHR26450">
    <property type="entry name" value="OLFACTORY RECEPTOR 56B1-RELATED"/>
    <property type="match status" value="1"/>
</dbReference>
<evidence type="ECO:0000313" key="14">
    <source>
        <dbReference type="Ensembl" id="ENSACAP00000006724.3"/>
    </source>
</evidence>
<dbReference type="Proteomes" id="UP000001646">
    <property type="component" value="Unplaced"/>
</dbReference>
<dbReference type="PANTHER" id="PTHR26450:SF92">
    <property type="entry name" value="OLFACTORY RECEPTOR 51E2"/>
    <property type="match status" value="1"/>
</dbReference>
<feature type="transmembrane region" description="Helical" evidence="11">
    <location>
        <begin position="171"/>
        <end position="199"/>
    </location>
</feature>
<dbReference type="InParanoid" id="H9GC09"/>
<evidence type="ECO:0000256" key="1">
    <source>
        <dbReference type="ARBA" id="ARBA00004141"/>
    </source>
</evidence>
<dbReference type="Ensembl" id="ENSACAT00000006870.3">
    <property type="protein sequence ID" value="ENSACAP00000006724.3"/>
    <property type="gene ID" value="ENSACAG00000006881.3"/>
</dbReference>